<feature type="domain" description="tRNA(Ile)-lysidine/2-thiocytidine synthase N-terminal" evidence="1">
    <location>
        <begin position="175"/>
        <end position="342"/>
    </location>
</feature>
<organism evidence="2">
    <name type="scientific">Lepeophtheirus salmonis</name>
    <name type="common">Salmon louse</name>
    <name type="synonym">Caligus salmonis</name>
    <dbReference type="NCBI Taxonomy" id="72036"/>
    <lineage>
        <taxon>Eukaryota</taxon>
        <taxon>Metazoa</taxon>
        <taxon>Ecdysozoa</taxon>
        <taxon>Arthropoda</taxon>
        <taxon>Crustacea</taxon>
        <taxon>Multicrustacea</taxon>
        <taxon>Hexanauplia</taxon>
        <taxon>Copepoda</taxon>
        <taxon>Siphonostomatoida</taxon>
        <taxon>Caligidae</taxon>
        <taxon>Lepeophtheirus</taxon>
    </lineage>
</organism>
<name>D3PFR8_LEPSM</name>
<dbReference type="InterPro" id="IPR014729">
    <property type="entry name" value="Rossmann-like_a/b/a_fold"/>
</dbReference>
<dbReference type="PANTHER" id="PTHR43686:SF1">
    <property type="entry name" value="AMINOTRAN_5 DOMAIN-CONTAINING PROTEIN"/>
    <property type="match status" value="1"/>
</dbReference>
<dbReference type="SUPFAM" id="SSF52402">
    <property type="entry name" value="Adenine nucleotide alpha hydrolases-like"/>
    <property type="match status" value="1"/>
</dbReference>
<dbReference type="InterPro" id="IPR011063">
    <property type="entry name" value="TilS/TtcA_N"/>
</dbReference>
<dbReference type="AlphaFoldDB" id="D3PFR8"/>
<protein>
    <submittedName>
        <fullName evidence="2">tRNA 2-thiocytidine biosynthesis protein ttcA</fullName>
    </submittedName>
</protein>
<sequence>MDESSDAETILSNAIKAASRLQVPDQRLVFSEVDHLPWFTLPIEAKEYIQGKSINPKKPIFEPKSYAACCGDECLSGSLDAGQKEGYSLCQKYLTQSFKTWLPKETIVQEDKVREEESLSSEVEKTVCITPRVDNVKPMMVESKAKWHAPPSKEIFKPFLEAMEQFSMIKNGDRVLVCLSGGKDSLSLLHTLRQYRFYAKETNGIEFDLGAVTVDPGSDAYDPRPLIPYLEELDIHYLYEKQNIMAAALEADCTSICSYCSRMKRGRIYAAARKEKYNVLAMGQHLDDLVESFIMSIFHNGRMRTMKANYSVKEKDLRVIRPFVYVRESKLREFAQTKKLPIIPENCPACFESPKERHRTKQLLAAQELLFPRLYWSLKSAMFPLMNIQATGIESKLFGGGNPETEEEEDENF</sequence>
<evidence type="ECO:0000313" key="2">
    <source>
        <dbReference type="EMBL" id="ADD24114.1"/>
    </source>
</evidence>
<accession>D3PFR8</accession>
<dbReference type="CDD" id="cd24138">
    <property type="entry name" value="TtcA-like"/>
    <property type="match status" value="1"/>
</dbReference>
<dbReference type="PANTHER" id="PTHR43686">
    <property type="entry name" value="SULFURTRANSFERASE-RELATED"/>
    <property type="match status" value="1"/>
</dbReference>
<dbReference type="Gene3D" id="3.40.50.620">
    <property type="entry name" value="HUPs"/>
    <property type="match status" value="1"/>
</dbReference>
<gene>
    <name evidence="2" type="primary">TTCA</name>
</gene>
<dbReference type="EMBL" id="BT120474">
    <property type="protein sequence ID" value="ADD24114.1"/>
    <property type="molecule type" value="mRNA"/>
</dbReference>
<dbReference type="OrthoDB" id="420046at2759"/>
<reference evidence="2" key="1">
    <citation type="submission" date="2010-03" db="EMBL/GenBank/DDBJ databases">
        <title>Lepeophtheirus salmonis ESTs and full-length cDNAs.</title>
        <authorList>
            <person name="Yasuike M."/>
            <person name="von Schalburg K."/>
            <person name="Cooper G."/>
            <person name="Leong J."/>
            <person name="Jones S.R.M."/>
            <person name="Koop B.F."/>
        </authorList>
    </citation>
    <scope>NUCLEOTIDE SEQUENCE</scope>
    <source>
        <tissue evidence="2">Whole</tissue>
    </source>
</reference>
<proteinExistence type="evidence at transcript level"/>
<dbReference type="Pfam" id="PF01171">
    <property type="entry name" value="ATP_bind_3"/>
    <property type="match status" value="1"/>
</dbReference>
<evidence type="ECO:0000259" key="1">
    <source>
        <dbReference type="Pfam" id="PF01171"/>
    </source>
</evidence>